<dbReference type="SUPFAM" id="SSF51430">
    <property type="entry name" value="NAD(P)-linked oxidoreductase"/>
    <property type="match status" value="1"/>
</dbReference>
<dbReference type="Pfam" id="PF00248">
    <property type="entry name" value="Aldo_ket_red"/>
    <property type="match status" value="1"/>
</dbReference>
<dbReference type="STRING" id="1810919.A0A3D8T2S0"/>
<name>A0A3D8T2S0_9EURO</name>
<dbReference type="Gene3D" id="3.20.20.100">
    <property type="entry name" value="NADP-dependent oxidoreductase domain"/>
    <property type="match status" value="1"/>
</dbReference>
<reference evidence="5 6" key="1">
    <citation type="journal article" date="2018" name="IMA Fungus">
        <title>IMA Genome-F 9: Draft genome sequence of Annulohypoxylon stygium, Aspergillus mulundensis, Berkeleyomyces basicola (syn. Thielaviopsis basicola), Ceratocystis smalleyi, two Cercospora beticola strains, Coleophoma cylindrospora, Fusarium fracticaudum, Phialophora cf. hyalina, and Morchella septimelata.</title>
        <authorList>
            <person name="Wingfield B.D."/>
            <person name="Bills G.F."/>
            <person name="Dong Y."/>
            <person name="Huang W."/>
            <person name="Nel W.J."/>
            <person name="Swalarsk-Parry B.S."/>
            <person name="Vaghefi N."/>
            <person name="Wilken P.M."/>
            <person name="An Z."/>
            <person name="de Beer Z.W."/>
            <person name="De Vos L."/>
            <person name="Chen L."/>
            <person name="Duong T.A."/>
            <person name="Gao Y."/>
            <person name="Hammerbacher A."/>
            <person name="Kikkert J.R."/>
            <person name="Li Y."/>
            <person name="Li H."/>
            <person name="Li K."/>
            <person name="Li Q."/>
            <person name="Liu X."/>
            <person name="Ma X."/>
            <person name="Naidoo K."/>
            <person name="Pethybridge S.J."/>
            <person name="Sun J."/>
            <person name="Steenkamp E.T."/>
            <person name="van der Nest M.A."/>
            <person name="van Wyk S."/>
            <person name="Wingfield M.J."/>
            <person name="Xiong C."/>
            <person name="Yue Q."/>
            <person name="Zhang X."/>
        </authorList>
    </citation>
    <scope>NUCLEOTIDE SEQUENCE [LARGE SCALE GENOMIC DNA]</scope>
    <source>
        <strain evidence="5 6">DSM 5745</strain>
    </source>
</reference>
<dbReference type="GeneID" id="38110536"/>
<dbReference type="OrthoDB" id="5357513at2759"/>
<sequence length="318" mass="35301">MARSALARTSWEGYTLRSPQHANPAFIPTIVYGTAWKKDRTANLVHQAISSGFRAVDTAAQPKHYREDLVGEGIRRALADGIVRREDLYIQTKFTSVHGQNPDDMPYNPNDSVTDQVHASVRSSLHNLRSSASPESAEETYIDALVLHSPLPTMAQTIEAWSTLETYVPDRIRHLGISNTTLPALRELVSLAKVKPAVVQNRFYGGTQFDVPLRAYCREHEIVYQSFWTLTANPELVQSKPVISLARDSGVSSAAALYGLVLGLGQTTILDGTTKKEHMKADLAALKSMQLFSSENPEKWHDLLEDFAQLTGDHVHLQ</sequence>
<keyword evidence="2" id="KW-0521">NADP</keyword>
<dbReference type="GO" id="GO:0016616">
    <property type="term" value="F:oxidoreductase activity, acting on the CH-OH group of donors, NAD or NADP as acceptor"/>
    <property type="evidence" value="ECO:0007669"/>
    <property type="project" value="UniProtKB-ARBA"/>
</dbReference>
<keyword evidence="6" id="KW-1185">Reference proteome</keyword>
<evidence type="ECO:0000256" key="2">
    <source>
        <dbReference type="ARBA" id="ARBA00022857"/>
    </source>
</evidence>
<dbReference type="Proteomes" id="UP000256690">
    <property type="component" value="Unassembled WGS sequence"/>
</dbReference>
<dbReference type="InterPro" id="IPR036812">
    <property type="entry name" value="NAD(P)_OxRdtase_dom_sf"/>
</dbReference>
<accession>A0A3D8T2S0</accession>
<protein>
    <recommendedName>
        <fullName evidence="4">NADP-dependent oxidoreductase domain-containing protein</fullName>
    </recommendedName>
</protein>
<dbReference type="PANTHER" id="PTHR43827:SF3">
    <property type="entry name" value="NADP-DEPENDENT OXIDOREDUCTASE DOMAIN-CONTAINING PROTEIN"/>
    <property type="match status" value="1"/>
</dbReference>
<keyword evidence="3" id="KW-0560">Oxidoreductase</keyword>
<comment type="caution">
    <text evidence="5">The sequence shown here is derived from an EMBL/GenBank/DDBJ whole genome shotgun (WGS) entry which is preliminary data.</text>
</comment>
<evidence type="ECO:0000256" key="1">
    <source>
        <dbReference type="ARBA" id="ARBA00007905"/>
    </source>
</evidence>
<dbReference type="RefSeq" id="XP_026608027.1">
    <property type="nucleotide sequence ID" value="XM_026742182.1"/>
</dbReference>
<dbReference type="CDD" id="cd19071">
    <property type="entry name" value="AKR_AKR1-5-like"/>
    <property type="match status" value="1"/>
</dbReference>
<evidence type="ECO:0000259" key="4">
    <source>
        <dbReference type="Pfam" id="PF00248"/>
    </source>
</evidence>
<dbReference type="InterPro" id="IPR020471">
    <property type="entry name" value="AKR"/>
</dbReference>
<feature type="domain" description="NADP-dependent oxidoreductase" evidence="4">
    <location>
        <begin position="36"/>
        <end position="223"/>
    </location>
</feature>
<organism evidence="5 6">
    <name type="scientific">Aspergillus mulundensis</name>
    <dbReference type="NCBI Taxonomy" id="1810919"/>
    <lineage>
        <taxon>Eukaryota</taxon>
        <taxon>Fungi</taxon>
        <taxon>Dikarya</taxon>
        <taxon>Ascomycota</taxon>
        <taxon>Pezizomycotina</taxon>
        <taxon>Eurotiomycetes</taxon>
        <taxon>Eurotiomycetidae</taxon>
        <taxon>Eurotiales</taxon>
        <taxon>Aspergillaceae</taxon>
        <taxon>Aspergillus</taxon>
        <taxon>Aspergillus subgen. Nidulantes</taxon>
    </lineage>
</organism>
<dbReference type="PANTHER" id="PTHR43827">
    <property type="entry name" value="2,5-DIKETO-D-GLUCONIC ACID REDUCTASE"/>
    <property type="match status" value="1"/>
</dbReference>
<dbReference type="InterPro" id="IPR023210">
    <property type="entry name" value="NADP_OxRdtase_dom"/>
</dbReference>
<comment type="similarity">
    <text evidence="1">Belongs to the aldo/keto reductase family.</text>
</comment>
<evidence type="ECO:0000256" key="3">
    <source>
        <dbReference type="ARBA" id="ARBA00023002"/>
    </source>
</evidence>
<dbReference type="FunFam" id="3.20.20.100:FF:000045">
    <property type="entry name" value="Aldo-keto reductase (AKR), putative"/>
    <property type="match status" value="1"/>
</dbReference>
<evidence type="ECO:0000313" key="6">
    <source>
        <dbReference type="Proteomes" id="UP000256690"/>
    </source>
</evidence>
<gene>
    <name evidence="5" type="ORF">DSM5745_00166</name>
</gene>
<evidence type="ECO:0000313" key="5">
    <source>
        <dbReference type="EMBL" id="RDW92844.1"/>
    </source>
</evidence>
<proteinExistence type="inferred from homology"/>
<dbReference type="AlphaFoldDB" id="A0A3D8T2S0"/>
<dbReference type="EMBL" id="PVWQ01000001">
    <property type="protein sequence ID" value="RDW92844.1"/>
    <property type="molecule type" value="Genomic_DNA"/>
</dbReference>